<dbReference type="EMBL" id="GBRH01163908">
    <property type="protein sequence ID" value="JAE33988.1"/>
    <property type="molecule type" value="Transcribed_RNA"/>
</dbReference>
<evidence type="ECO:0000313" key="1">
    <source>
        <dbReference type="EMBL" id="JAE33988.1"/>
    </source>
</evidence>
<reference evidence="1" key="1">
    <citation type="submission" date="2014-09" db="EMBL/GenBank/DDBJ databases">
        <authorList>
            <person name="Magalhaes I.L.F."/>
            <person name="Oliveira U."/>
            <person name="Santos F.R."/>
            <person name="Vidigal T.H.D.A."/>
            <person name="Brescovit A.D."/>
            <person name="Santos A.J."/>
        </authorList>
    </citation>
    <scope>NUCLEOTIDE SEQUENCE</scope>
    <source>
        <tissue evidence="1">Shoot tissue taken approximately 20 cm above the soil surface</tissue>
    </source>
</reference>
<sequence length="17" mass="2166">MMLKHRWTSSYIYSQSF</sequence>
<proteinExistence type="predicted"/>
<dbReference type="AlphaFoldDB" id="A0A0A9HM72"/>
<reference evidence="1" key="2">
    <citation type="journal article" date="2015" name="Data Brief">
        <title>Shoot transcriptome of the giant reed, Arundo donax.</title>
        <authorList>
            <person name="Barrero R.A."/>
            <person name="Guerrero F.D."/>
            <person name="Moolhuijzen P."/>
            <person name="Goolsby J.A."/>
            <person name="Tidwell J."/>
            <person name="Bellgard S.E."/>
            <person name="Bellgard M.I."/>
        </authorList>
    </citation>
    <scope>NUCLEOTIDE SEQUENCE</scope>
    <source>
        <tissue evidence="1">Shoot tissue taken approximately 20 cm above the soil surface</tissue>
    </source>
</reference>
<accession>A0A0A9HM72</accession>
<name>A0A0A9HM72_ARUDO</name>
<organism evidence="1">
    <name type="scientific">Arundo donax</name>
    <name type="common">Giant reed</name>
    <name type="synonym">Donax arundinaceus</name>
    <dbReference type="NCBI Taxonomy" id="35708"/>
    <lineage>
        <taxon>Eukaryota</taxon>
        <taxon>Viridiplantae</taxon>
        <taxon>Streptophyta</taxon>
        <taxon>Embryophyta</taxon>
        <taxon>Tracheophyta</taxon>
        <taxon>Spermatophyta</taxon>
        <taxon>Magnoliopsida</taxon>
        <taxon>Liliopsida</taxon>
        <taxon>Poales</taxon>
        <taxon>Poaceae</taxon>
        <taxon>PACMAD clade</taxon>
        <taxon>Arundinoideae</taxon>
        <taxon>Arundineae</taxon>
        <taxon>Arundo</taxon>
    </lineage>
</organism>
<protein>
    <submittedName>
        <fullName evidence="1">Uncharacterized protein</fullName>
    </submittedName>
</protein>